<dbReference type="Proteomes" id="UP000807825">
    <property type="component" value="Unassembled WGS sequence"/>
</dbReference>
<dbReference type="PANTHER" id="PTHR24133:SF40">
    <property type="entry name" value="ANKYRIN REPEAT DOMAIN 44"/>
    <property type="match status" value="1"/>
</dbReference>
<dbReference type="EMBL" id="JACRDE010000181">
    <property type="protein sequence ID" value="MBI5249104.1"/>
    <property type="molecule type" value="Genomic_DNA"/>
</dbReference>
<accession>A0A9D6Z2S2</accession>
<dbReference type="InterPro" id="IPR002110">
    <property type="entry name" value="Ankyrin_rpt"/>
</dbReference>
<organism evidence="3 4">
    <name type="scientific">Desulfomonile tiedjei</name>
    <dbReference type="NCBI Taxonomy" id="2358"/>
    <lineage>
        <taxon>Bacteria</taxon>
        <taxon>Pseudomonadati</taxon>
        <taxon>Thermodesulfobacteriota</taxon>
        <taxon>Desulfomonilia</taxon>
        <taxon>Desulfomonilales</taxon>
        <taxon>Desulfomonilaceae</taxon>
        <taxon>Desulfomonile</taxon>
    </lineage>
</organism>
<dbReference type="Pfam" id="PF12796">
    <property type="entry name" value="Ank_2"/>
    <property type="match status" value="3"/>
</dbReference>
<feature type="repeat" description="ANK" evidence="1">
    <location>
        <begin position="341"/>
        <end position="373"/>
    </location>
</feature>
<dbReference type="InterPro" id="IPR036770">
    <property type="entry name" value="Ankyrin_rpt-contain_sf"/>
</dbReference>
<evidence type="ECO:0000256" key="2">
    <source>
        <dbReference type="SAM" id="MobiDB-lite"/>
    </source>
</evidence>
<feature type="repeat" description="ANK" evidence="1">
    <location>
        <begin position="195"/>
        <end position="227"/>
    </location>
</feature>
<feature type="repeat" description="ANK" evidence="1">
    <location>
        <begin position="374"/>
        <end position="406"/>
    </location>
</feature>
<dbReference type="SMART" id="SM00248">
    <property type="entry name" value="ANK"/>
    <property type="match status" value="10"/>
</dbReference>
<dbReference type="PROSITE" id="PS50088">
    <property type="entry name" value="ANK_REPEAT"/>
    <property type="match status" value="8"/>
</dbReference>
<dbReference type="PRINTS" id="PR01415">
    <property type="entry name" value="ANKYRIN"/>
</dbReference>
<name>A0A9D6Z2S2_9BACT</name>
<feature type="region of interest" description="Disordered" evidence="2">
    <location>
        <begin position="222"/>
        <end position="242"/>
    </location>
</feature>
<reference evidence="3" key="1">
    <citation type="submission" date="2020-07" db="EMBL/GenBank/DDBJ databases">
        <title>Huge and variable diversity of episymbiotic CPR bacteria and DPANN archaea in groundwater ecosystems.</title>
        <authorList>
            <person name="He C.Y."/>
            <person name="Keren R."/>
            <person name="Whittaker M."/>
            <person name="Farag I.F."/>
            <person name="Doudna J."/>
            <person name="Cate J.H.D."/>
            <person name="Banfield J.F."/>
        </authorList>
    </citation>
    <scope>NUCLEOTIDE SEQUENCE</scope>
    <source>
        <strain evidence="3">NC_groundwater_1664_Pr3_B-0.1um_52_9</strain>
    </source>
</reference>
<feature type="repeat" description="ANK" evidence="1">
    <location>
        <begin position="440"/>
        <end position="472"/>
    </location>
</feature>
<dbReference type="Gene3D" id="1.25.40.20">
    <property type="entry name" value="Ankyrin repeat-containing domain"/>
    <property type="match status" value="4"/>
</dbReference>
<evidence type="ECO:0000313" key="4">
    <source>
        <dbReference type="Proteomes" id="UP000807825"/>
    </source>
</evidence>
<evidence type="ECO:0000256" key="1">
    <source>
        <dbReference type="PROSITE-ProRule" id="PRU00023"/>
    </source>
</evidence>
<dbReference type="Pfam" id="PF00023">
    <property type="entry name" value="Ank"/>
    <property type="match status" value="2"/>
</dbReference>
<gene>
    <name evidence="3" type="ORF">HY912_06390</name>
</gene>
<dbReference type="PROSITE" id="PS50297">
    <property type="entry name" value="ANK_REP_REGION"/>
    <property type="match status" value="6"/>
</dbReference>
<proteinExistence type="predicted"/>
<comment type="caution">
    <text evidence="3">The sequence shown here is derived from an EMBL/GenBank/DDBJ whole genome shotgun (WGS) entry which is preliminary data.</text>
</comment>
<feature type="repeat" description="ANK" evidence="1">
    <location>
        <begin position="162"/>
        <end position="194"/>
    </location>
</feature>
<sequence>MRKVKISAREITADIRAGSTNSALESKYNLSADGLQYVLRRLVDAGVLTQLELYERTPLTESDVMRAFSSEGQVFKCPVCGKTIPPQMDECPNCEVITQKFEDKFFIETLDIMSISETAEAIDDDDSEALKQDLFDFCRRREVDEVRRLLTSGFDVDVTLPDGTTPLMVAAQVGSEDLVELLLQFGAKLNASDNLGATALTWASRNGHRGTIRLLLIKGATVQNPSRGQGPSNGGNGPKNDTEIAARTVESKKTAADGSRLFEFVSGDLTIKANSRSKALLKACSRGRLDAVELLVKAGVHVDSRSKYGNTPLMRAAFKGHTTVAAFLLKMGADINAENTQGNTALMAAVLSDKKDMVEFLLARGANVNPSNVDSNYPLTVAAMSGNLRIAEILLNSGANVNAKNNDWDSPLMKATDVDHFGMVKLLLEQDVDVNAANKYGNSALMKAAYRGNADLVKLLLEKGADKDARNKYGITALMKACYKGHSEAAELLLQYGADPTLRDNEGKTAQTWAAMNASWEVDKLLRQYGLKTNR</sequence>
<dbReference type="PANTHER" id="PTHR24133">
    <property type="entry name" value="ANKYRIN DOMAIN-CONTAINING"/>
    <property type="match status" value="1"/>
</dbReference>
<dbReference type="AlphaFoldDB" id="A0A9D6Z2S2"/>
<protein>
    <submittedName>
        <fullName evidence="3">Ankyrin repeat domain-containing protein</fullName>
    </submittedName>
</protein>
<dbReference type="InterPro" id="IPR052391">
    <property type="entry name" value="E3_Ligase-Neurotoxin"/>
</dbReference>
<dbReference type="SUPFAM" id="SSF48403">
    <property type="entry name" value="Ankyrin repeat"/>
    <property type="match status" value="2"/>
</dbReference>
<feature type="repeat" description="ANK" evidence="1">
    <location>
        <begin position="308"/>
        <end position="340"/>
    </location>
</feature>
<feature type="repeat" description="ANK" evidence="1">
    <location>
        <begin position="407"/>
        <end position="439"/>
    </location>
</feature>
<keyword evidence="1" id="KW-0040">ANK repeat</keyword>
<feature type="repeat" description="ANK" evidence="1">
    <location>
        <begin position="473"/>
        <end position="505"/>
    </location>
</feature>
<evidence type="ECO:0000313" key="3">
    <source>
        <dbReference type="EMBL" id="MBI5249104.1"/>
    </source>
</evidence>